<comment type="subcellular location">
    <subcellularLocation>
        <location evidence="8">Cell membrane</location>
        <topology evidence="8">Multi-pass membrane protein</topology>
    </subcellularLocation>
    <subcellularLocation>
        <location evidence="1">Membrane</location>
        <topology evidence="1">Multi-pass membrane protein</topology>
    </subcellularLocation>
</comment>
<evidence type="ECO:0000256" key="8">
    <source>
        <dbReference type="RuleBase" id="RU362002"/>
    </source>
</evidence>
<feature type="transmembrane region" description="Helical" evidence="8">
    <location>
        <begin position="143"/>
        <end position="164"/>
    </location>
</feature>
<dbReference type="FunFam" id="1.10.3430.10:FF:000016">
    <property type="entry name" value="Ammonium transporter"/>
    <property type="match status" value="1"/>
</dbReference>
<gene>
    <name evidence="11" type="ORF">ACHAWO_013934</name>
</gene>
<evidence type="ECO:0000256" key="1">
    <source>
        <dbReference type="ARBA" id="ARBA00004141"/>
    </source>
</evidence>
<dbReference type="PANTHER" id="PTHR11730:SF6">
    <property type="entry name" value="AMMONIUM TRANSPORTER"/>
    <property type="match status" value="1"/>
</dbReference>
<evidence type="ECO:0000256" key="5">
    <source>
        <dbReference type="ARBA" id="ARBA00022989"/>
    </source>
</evidence>
<name>A0ABD3P3Y6_9STRA</name>
<keyword evidence="12" id="KW-1185">Reference proteome</keyword>
<keyword evidence="5 8" id="KW-1133">Transmembrane helix</keyword>
<feature type="transmembrane region" description="Helical" evidence="8">
    <location>
        <begin position="62"/>
        <end position="85"/>
    </location>
</feature>
<dbReference type="InterPro" id="IPR018047">
    <property type="entry name" value="Ammonium_transpt_CS"/>
</dbReference>
<dbReference type="EMBL" id="JALLPJ020000806">
    <property type="protein sequence ID" value="KAL3782449.1"/>
    <property type="molecule type" value="Genomic_DNA"/>
</dbReference>
<evidence type="ECO:0000256" key="4">
    <source>
        <dbReference type="ARBA" id="ARBA00022692"/>
    </source>
</evidence>
<keyword evidence="7 8" id="KW-0924">Ammonia transport</keyword>
<sequence>MVHAMVSSRNPNTYLSVYQVCQSITPHHNDITTNSSFSQQEYFDQMLQCIGEANGQSIDTFFLTWAACLVFFMQAGFAMLCAGCVQFKNVQNTMLKNLLDACGAALGFYSVGYAFAFGGSDYDNPSKSFIGTSNFFLIGVEDLTFWLFQFAFAATSTTIVAGTLAERCQMAAYLCYSIVVTGVLYPVVCHAVWSPQGFLNAHNLDPLWGVGVIDFAGSSVVHLTGGSIALVATYALGPRRGRFYDSRGRALENPVEFPGHSPALQVLGAFILWFGWYGFNIGSALTITGPNRHEVISIVAVNTTLAAASACVSALVVQYYLEEKRSGEGSFSLSSAMNGCLGGLVAITGSCGVVEPWAAVITGFVAGLLYLVTSRWLIKLRIDDAVDAIPVHMTNGIWGTLSAGLFASANRLELAFGQTNDIGIFMGGNGTLLGCQIVGILFVIGWVTFVMIPFFYMLNYLGWLRSASVDEVEGLDSRYHKKERRPSSELIRAMSVYGHGNERLRQNIHSYEQGQRQAEHDANRFAAETGRVSGGGGNDLYTVGRRDTGSTDTFEDQQGAMTSQRKLYEQRFTADAGAS</sequence>
<keyword evidence="4 8" id="KW-0812">Transmembrane</keyword>
<dbReference type="SUPFAM" id="SSF111352">
    <property type="entry name" value="Ammonium transporter"/>
    <property type="match status" value="1"/>
</dbReference>
<evidence type="ECO:0000313" key="12">
    <source>
        <dbReference type="Proteomes" id="UP001530400"/>
    </source>
</evidence>
<organism evidence="11 12">
    <name type="scientific">Cyclotella atomus</name>
    <dbReference type="NCBI Taxonomy" id="382360"/>
    <lineage>
        <taxon>Eukaryota</taxon>
        <taxon>Sar</taxon>
        <taxon>Stramenopiles</taxon>
        <taxon>Ochrophyta</taxon>
        <taxon>Bacillariophyta</taxon>
        <taxon>Coscinodiscophyceae</taxon>
        <taxon>Thalassiosirophycidae</taxon>
        <taxon>Stephanodiscales</taxon>
        <taxon>Stephanodiscaceae</taxon>
        <taxon>Cyclotella</taxon>
    </lineage>
</organism>
<dbReference type="Proteomes" id="UP001530400">
    <property type="component" value="Unassembled WGS sequence"/>
</dbReference>
<feature type="region of interest" description="Disordered" evidence="9">
    <location>
        <begin position="529"/>
        <end position="564"/>
    </location>
</feature>
<dbReference type="GO" id="GO:0072488">
    <property type="term" value="P:ammonium transmembrane transport"/>
    <property type="evidence" value="ECO:0007669"/>
    <property type="project" value="UniProtKB-KW"/>
</dbReference>
<proteinExistence type="inferred from homology"/>
<evidence type="ECO:0000256" key="9">
    <source>
        <dbReference type="SAM" id="MobiDB-lite"/>
    </source>
</evidence>
<feature type="transmembrane region" description="Helical" evidence="8">
    <location>
        <begin position="97"/>
        <end position="116"/>
    </location>
</feature>
<reference evidence="11 12" key="1">
    <citation type="submission" date="2024-10" db="EMBL/GenBank/DDBJ databases">
        <title>Updated reference genomes for cyclostephanoid diatoms.</title>
        <authorList>
            <person name="Roberts W.R."/>
            <person name="Alverson A.J."/>
        </authorList>
    </citation>
    <scope>NUCLEOTIDE SEQUENCE [LARGE SCALE GENOMIC DNA]</scope>
    <source>
        <strain evidence="11 12">AJA010-31</strain>
    </source>
</reference>
<evidence type="ECO:0000256" key="7">
    <source>
        <dbReference type="ARBA" id="ARBA00023177"/>
    </source>
</evidence>
<comment type="similarity">
    <text evidence="2 8">Belongs to the ammonia transporter channel (TC 1.A.11.2) family.</text>
</comment>
<dbReference type="InterPro" id="IPR024041">
    <property type="entry name" value="NH4_transpt_AmtB-like_dom"/>
</dbReference>
<dbReference type="AlphaFoldDB" id="A0ABD3P3Y6"/>
<keyword evidence="6 8" id="KW-0472">Membrane</keyword>
<feature type="domain" description="Ammonium transporter AmtB-like" evidence="10">
    <location>
        <begin position="62"/>
        <end position="482"/>
    </location>
</feature>
<accession>A0ABD3P3Y6</accession>
<feature type="transmembrane region" description="Helical" evidence="8">
    <location>
        <begin position="296"/>
        <end position="321"/>
    </location>
</feature>
<dbReference type="NCBIfam" id="TIGR00836">
    <property type="entry name" value="amt"/>
    <property type="match status" value="1"/>
</dbReference>
<dbReference type="PANTHER" id="PTHR11730">
    <property type="entry name" value="AMMONIUM TRANSPORTER"/>
    <property type="match status" value="1"/>
</dbReference>
<feature type="transmembrane region" description="Helical" evidence="8">
    <location>
        <begin position="333"/>
        <end position="350"/>
    </location>
</feature>
<evidence type="ECO:0000256" key="6">
    <source>
        <dbReference type="ARBA" id="ARBA00023136"/>
    </source>
</evidence>
<dbReference type="PROSITE" id="PS01219">
    <property type="entry name" value="AMMONIUM_TRANSP"/>
    <property type="match status" value="1"/>
</dbReference>
<dbReference type="Pfam" id="PF00909">
    <property type="entry name" value="Ammonium_transp"/>
    <property type="match status" value="1"/>
</dbReference>
<feature type="transmembrane region" description="Helical" evidence="8">
    <location>
        <begin position="171"/>
        <end position="193"/>
    </location>
</feature>
<protein>
    <recommendedName>
        <fullName evidence="8">Ammonium transporter</fullName>
    </recommendedName>
</protein>
<evidence type="ECO:0000313" key="11">
    <source>
        <dbReference type="EMBL" id="KAL3782449.1"/>
    </source>
</evidence>
<dbReference type="InterPro" id="IPR001905">
    <property type="entry name" value="Ammonium_transpt"/>
</dbReference>
<comment type="caution">
    <text evidence="8">Lacks conserved residue(s) required for the propagation of feature annotation.</text>
</comment>
<feature type="transmembrane region" description="Helical" evidence="8">
    <location>
        <begin position="430"/>
        <end position="456"/>
    </location>
</feature>
<feature type="transmembrane region" description="Helical" evidence="8">
    <location>
        <begin position="390"/>
        <end position="410"/>
    </location>
</feature>
<dbReference type="InterPro" id="IPR029020">
    <property type="entry name" value="Ammonium/urea_transptr"/>
</dbReference>
<evidence type="ECO:0000256" key="2">
    <source>
        <dbReference type="ARBA" id="ARBA00005887"/>
    </source>
</evidence>
<comment type="caution">
    <text evidence="11">The sequence shown here is derived from an EMBL/GenBank/DDBJ whole genome shotgun (WGS) entry which is preliminary data.</text>
</comment>
<keyword evidence="3 8" id="KW-0813">Transport</keyword>
<feature type="transmembrane region" description="Helical" evidence="8">
    <location>
        <begin position="356"/>
        <end position="378"/>
    </location>
</feature>
<evidence type="ECO:0000259" key="10">
    <source>
        <dbReference type="Pfam" id="PF00909"/>
    </source>
</evidence>
<dbReference type="GO" id="GO:0005886">
    <property type="term" value="C:plasma membrane"/>
    <property type="evidence" value="ECO:0007669"/>
    <property type="project" value="UniProtKB-SubCell"/>
</dbReference>
<dbReference type="Gene3D" id="1.10.3430.10">
    <property type="entry name" value="Ammonium transporter AmtB like domains"/>
    <property type="match status" value="1"/>
</dbReference>
<evidence type="ECO:0000256" key="3">
    <source>
        <dbReference type="ARBA" id="ARBA00022448"/>
    </source>
</evidence>